<dbReference type="EMBL" id="CAMGYJ010000007">
    <property type="protein sequence ID" value="CAI0453064.1"/>
    <property type="molecule type" value="Genomic_DNA"/>
</dbReference>
<evidence type="ECO:0000313" key="2">
    <source>
        <dbReference type="Proteomes" id="UP001154282"/>
    </source>
</evidence>
<dbReference type="AlphaFoldDB" id="A0AAV0N3U1"/>
<comment type="caution">
    <text evidence="1">The sequence shown here is derived from an EMBL/GenBank/DDBJ whole genome shotgun (WGS) entry which is preliminary data.</text>
</comment>
<organism evidence="1 2">
    <name type="scientific">Linum tenue</name>
    <dbReference type="NCBI Taxonomy" id="586396"/>
    <lineage>
        <taxon>Eukaryota</taxon>
        <taxon>Viridiplantae</taxon>
        <taxon>Streptophyta</taxon>
        <taxon>Embryophyta</taxon>
        <taxon>Tracheophyta</taxon>
        <taxon>Spermatophyta</taxon>
        <taxon>Magnoliopsida</taxon>
        <taxon>eudicotyledons</taxon>
        <taxon>Gunneridae</taxon>
        <taxon>Pentapetalae</taxon>
        <taxon>rosids</taxon>
        <taxon>fabids</taxon>
        <taxon>Malpighiales</taxon>
        <taxon>Linaceae</taxon>
        <taxon>Linum</taxon>
    </lineage>
</organism>
<evidence type="ECO:0000313" key="1">
    <source>
        <dbReference type="EMBL" id="CAI0453064.1"/>
    </source>
</evidence>
<reference evidence="1" key="1">
    <citation type="submission" date="2022-08" db="EMBL/GenBank/DDBJ databases">
        <authorList>
            <person name="Gutierrez-Valencia J."/>
        </authorList>
    </citation>
    <scope>NUCLEOTIDE SEQUENCE</scope>
</reference>
<proteinExistence type="predicted"/>
<accession>A0AAV0N3U1</accession>
<sequence>MMWQYKALFFIYLQWATTTISRSRPADFRRQASHT</sequence>
<name>A0AAV0N3U1_9ROSI</name>
<keyword evidence="2" id="KW-1185">Reference proteome</keyword>
<gene>
    <name evidence="1" type="ORF">LITE_LOCUS31453</name>
</gene>
<dbReference type="Proteomes" id="UP001154282">
    <property type="component" value="Unassembled WGS sequence"/>
</dbReference>
<protein>
    <submittedName>
        <fullName evidence="1">Uncharacterized protein</fullName>
    </submittedName>
</protein>